<reference evidence="1 2" key="1">
    <citation type="journal article" date="2019" name="Sci. Rep.">
        <title>Orb-weaving spider Araneus ventricosus genome elucidates the spidroin gene catalogue.</title>
        <authorList>
            <person name="Kono N."/>
            <person name="Nakamura H."/>
            <person name="Ohtoshi R."/>
            <person name="Moran D.A.P."/>
            <person name="Shinohara A."/>
            <person name="Yoshida Y."/>
            <person name="Fujiwara M."/>
            <person name="Mori M."/>
            <person name="Tomita M."/>
            <person name="Arakawa K."/>
        </authorList>
    </citation>
    <scope>NUCLEOTIDE SEQUENCE [LARGE SCALE GENOMIC DNA]</scope>
</reference>
<sequence length="51" mass="6034">NDRLLWLWRVEKPSALRNQLPPYKLISSYQTLERPRTSLAEKSAQQPIVKN</sequence>
<evidence type="ECO:0000313" key="1">
    <source>
        <dbReference type="EMBL" id="GBL79935.1"/>
    </source>
</evidence>
<keyword evidence="2" id="KW-1185">Reference proteome</keyword>
<dbReference type="Proteomes" id="UP000499080">
    <property type="component" value="Unassembled WGS sequence"/>
</dbReference>
<dbReference type="AlphaFoldDB" id="A0A4Y2AL43"/>
<organism evidence="1 2">
    <name type="scientific">Araneus ventricosus</name>
    <name type="common">Orbweaver spider</name>
    <name type="synonym">Epeira ventricosa</name>
    <dbReference type="NCBI Taxonomy" id="182803"/>
    <lineage>
        <taxon>Eukaryota</taxon>
        <taxon>Metazoa</taxon>
        <taxon>Ecdysozoa</taxon>
        <taxon>Arthropoda</taxon>
        <taxon>Chelicerata</taxon>
        <taxon>Arachnida</taxon>
        <taxon>Araneae</taxon>
        <taxon>Araneomorphae</taxon>
        <taxon>Entelegynae</taxon>
        <taxon>Araneoidea</taxon>
        <taxon>Araneidae</taxon>
        <taxon>Araneus</taxon>
    </lineage>
</organism>
<accession>A0A4Y2AL43</accession>
<comment type="caution">
    <text evidence="1">The sequence shown here is derived from an EMBL/GenBank/DDBJ whole genome shotgun (WGS) entry which is preliminary data.</text>
</comment>
<gene>
    <name evidence="1" type="ORF">AVEN_79185_1</name>
</gene>
<proteinExistence type="predicted"/>
<evidence type="ECO:0000313" key="2">
    <source>
        <dbReference type="Proteomes" id="UP000499080"/>
    </source>
</evidence>
<name>A0A4Y2AL43_ARAVE</name>
<dbReference type="EMBL" id="BGPR01080717">
    <property type="protein sequence ID" value="GBL79935.1"/>
    <property type="molecule type" value="Genomic_DNA"/>
</dbReference>
<feature type="non-terminal residue" evidence="1">
    <location>
        <position position="1"/>
    </location>
</feature>
<protein>
    <submittedName>
        <fullName evidence="1">Uncharacterized protein</fullName>
    </submittedName>
</protein>